<reference evidence="2 3" key="1">
    <citation type="journal article" date="2016" name="Nat. Commun.">
        <title>Thousands of microbial genomes shed light on interconnected biogeochemical processes in an aquifer system.</title>
        <authorList>
            <person name="Anantharaman K."/>
            <person name="Brown C.T."/>
            <person name="Hug L.A."/>
            <person name="Sharon I."/>
            <person name="Castelle C.J."/>
            <person name="Probst A.J."/>
            <person name="Thomas B.C."/>
            <person name="Singh A."/>
            <person name="Wilkins M.J."/>
            <person name="Karaoz U."/>
            <person name="Brodie E.L."/>
            <person name="Williams K.H."/>
            <person name="Hubbard S.S."/>
            <person name="Banfield J.F."/>
        </authorList>
    </citation>
    <scope>NUCLEOTIDE SEQUENCE [LARGE SCALE GENOMIC DNA]</scope>
</reference>
<evidence type="ECO:0000256" key="1">
    <source>
        <dbReference type="HAMAP-Rule" id="MF_00386"/>
    </source>
</evidence>
<evidence type="ECO:0000313" key="2">
    <source>
        <dbReference type="EMBL" id="OGG04105.1"/>
    </source>
</evidence>
<dbReference type="HAMAP" id="MF_00386">
    <property type="entry name" value="UPF0161_YidD"/>
    <property type="match status" value="1"/>
</dbReference>
<keyword evidence="1" id="KW-0472">Membrane</keyword>
<dbReference type="NCBIfam" id="TIGR00278">
    <property type="entry name" value="membrane protein insertion efficiency factor YidD"/>
    <property type="match status" value="1"/>
</dbReference>
<dbReference type="GO" id="GO:0005886">
    <property type="term" value="C:plasma membrane"/>
    <property type="evidence" value="ECO:0007669"/>
    <property type="project" value="UniProtKB-SubCell"/>
</dbReference>
<dbReference type="AlphaFoldDB" id="A0A1F5YVF8"/>
<evidence type="ECO:0000313" key="3">
    <source>
        <dbReference type="Proteomes" id="UP000178448"/>
    </source>
</evidence>
<dbReference type="InterPro" id="IPR002696">
    <property type="entry name" value="Membr_insert_effic_factor_YidD"/>
</dbReference>
<gene>
    <name evidence="2" type="ORF">A2Z33_02990</name>
</gene>
<dbReference type="EMBL" id="MFJD01000004">
    <property type="protein sequence ID" value="OGG04105.1"/>
    <property type="molecule type" value="Genomic_DNA"/>
</dbReference>
<dbReference type="Proteomes" id="UP000178448">
    <property type="component" value="Unassembled WGS sequence"/>
</dbReference>
<proteinExistence type="inferred from homology"/>
<organism evidence="2 3">
    <name type="scientific">Candidatus Gottesmanbacteria bacterium RBG_16_52_11</name>
    <dbReference type="NCBI Taxonomy" id="1798374"/>
    <lineage>
        <taxon>Bacteria</taxon>
        <taxon>Candidatus Gottesmaniibacteriota</taxon>
    </lineage>
</organism>
<keyword evidence="1" id="KW-1003">Cell membrane</keyword>
<protein>
    <recommendedName>
        <fullName evidence="1">Putative membrane protein insertion efficiency factor</fullName>
    </recommendedName>
</protein>
<dbReference type="STRING" id="1798374.A2Z33_02990"/>
<comment type="function">
    <text evidence="1">Could be involved in insertion of integral membrane proteins into the membrane.</text>
</comment>
<sequence length="81" mass="9339">MKQLILAAIRFYQRYASFDSGYIKLVLPLGPTCRFKPTCSQYTYEAVDRYGIMYGLWLGLKRILRCHPWSAGGYDPVPGKK</sequence>
<dbReference type="PANTHER" id="PTHR33383">
    <property type="entry name" value="MEMBRANE PROTEIN INSERTION EFFICIENCY FACTOR-RELATED"/>
    <property type="match status" value="1"/>
</dbReference>
<comment type="subcellular location">
    <subcellularLocation>
        <location evidence="1">Cell membrane</location>
        <topology evidence="1">Peripheral membrane protein</topology>
        <orientation evidence="1">Cytoplasmic side</orientation>
    </subcellularLocation>
</comment>
<dbReference type="SMART" id="SM01234">
    <property type="entry name" value="Haemolytic"/>
    <property type="match status" value="1"/>
</dbReference>
<comment type="similarity">
    <text evidence="1">Belongs to the UPF0161 family.</text>
</comment>
<name>A0A1F5YVF8_9BACT</name>
<dbReference type="PANTHER" id="PTHR33383:SF1">
    <property type="entry name" value="MEMBRANE PROTEIN INSERTION EFFICIENCY FACTOR-RELATED"/>
    <property type="match status" value="1"/>
</dbReference>
<comment type="caution">
    <text evidence="2">The sequence shown here is derived from an EMBL/GenBank/DDBJ whole genome shotgun (WGS) entry which is preliminary data.</text>
</comment>
<dbReference type="Pfam" id="PF01809">
    <property type="entry name" value="YidD"/>
    <property type="match status" value="1"/>
</dbReference>
<accession>A0A1F5YVF8</accession>